<dbReference type="GO" id="GO:0016020">
    <property type="term" value="C:membrane"/>
    <property type="evidence" value="ECO:0007669"/>
    <property type="project" value="UniProtKB-SubCell"/>
</dbReference>
<feature type="transmembrane region" description="Helical" evidence="6">
    <location>
        <begin position="169"/>
        <end position="187"/>
    </location>
</feature>
<evidence type="ECO:0000259" key="7">
    <source>
        <dbReference type="Pfam" id="PF04116"/>
    </source>
</evidence>
<evidence type="ECO:0000256" key="6">
    <source>
        <dbReference type="SAM" id="Phobius"/>
    </source>
</evidence>
<evidence type="ECO:0000256" key="5">
    <source>
        <dbReference type="SAM" id="MobiDB-lite"/>
    </source>
</evidence>
<evidence type="ECO:0000313" key="9">
    <source>
        <dbReference type="Proteomes" id="UP000249464"/>
    </source>
</evidence>
<protein>
    <submittedName>
        <fullName evidence="8">BQ5605_C001g00044 protein</fullName>
    </submittedName>
</protein>
<evidence type="ECO:0000313" key="8">
    <source>
        <dbReference type="EMBL" id="SGY43664.1"/>
    </source>
</evidence>
<reference evidence="8 9" key="1">
    <citation type="submission" date="2016-11" db="EMBL/GenBank/DDBJ databases">
        <authorList>
            <person name="Jaros S."/>
            <person name="Januszkiewicz K."/>
            <person name="Wedrychowicz H."/>
        </authorList>
    </citation>
    <scope>NUCLEOTIDE SEQUENCE [LARGE SCALE GENOMIC DNA]</scope>
</reference>
<keyword evidence="4 6" id="KW-0472">Membrane</keyword>
<evidence type="ECO:0000256" key="1">
    <source>
        <dbReference type="ARBA" id="ARBA00004370"/>
    </source>
</evidence>
<feature type="region of interest" description="Disordered" evidence="5">
    <location>
        <begin position="20"/>
        <end position="59"/>
    </location>
</feature>
<dbReference type="Pfam" id="PF04116">
    <property type="entry name" value="FA_hydroxylase"/>
    <property type="match status" value="1"/>
</dbReference>
<feature type="compositionally biased region" description="Polar residues" evidence="5">
    <location>
        <begin position="27"/>
        <end position="36"/>
    </location>
</feature>
<evidence type="ECO:0000256" key="2">
    <source>
        <dbReference type="ARBA" id="ARBA00022692"/>
    </source>
</evidence>
<dbReference type="EMBL" id="FQNC01000043">
    <property type="protein sequence ID" value="SGY43664.1"/>
    <property type="molecule type" value="Genomic_DNA"/>
</dbReference>
<dbReference type="PANTHER" id="PTHR11863">
    <property type="entry name" value="STEROL DESATURASE"/>
    <property type="match status" value="1"/>
</dbReference>
<keyword evidence="3 6" id="KW-1133">Transmembrane helix</keyword>
<dbReference type="STRING" id="796604.A0A2X0MWL5"/>
<keyword evidence="2 6" id="KW-0812">Transmembrane</keyword>
<comment type="subcellular location">
    <subcellularLocation>
        <location evidence="1">Membrane</location>
    </subcellularLocation>
</comment>
<evidence type="ECO:0000256" key="4">
    <source>
        <dbReference type="ARBA" id="ARBA00023136"/>
    </source>
</evidence>
<gene>
    <name evidence="8" type="primary">BQ5605_C001g00044</name>
    <name evidence="8" type="ORF">BQ5605_C001G00044</name>
</gene>
<dbReference type="GO" id="GO:0016491">
    <property type="term" value="F:oxidoreductase activity"/>
    <property type="evidence" value="ECO:0007669"/>
    <property type="project" value="InterPro"/>
</dbReference>
<accession>A0A2X0MWL5</accession>
<dbReference type="AlphaFoldDB" id="A0A2X0MWL5"/>
<dbReference type="InterPro" id="IPR006694">
    <property type="entry name" value="Fatty_acid_hydroxylase"/>
</dbReference>
<dbReference type="GO" id="GO:0008610">
    <property type="term" value="P:lipid biosynthetic process"/>
    <property type="evidence" value="ECO:0007669"/>
    <property type="project" value="InterPro"/>
</dbReference>
<feature type="domain" description="Fatty acid hydroxylase" evidence="7">
    <location>
        <begin position="282"/>
        <end position="419"/>
    </location>
</feature>
<sequence length="430" mass="49677">MNVLQAASLNVHEVSESSSAIGGAQAPSASAVQSGNPLALSRRADRESSTDSSSSEEFISYGDKTAAEEPVIAGNIIHGVRTTRQKVDRRPLSDWHLKPFREMTWAERLCKLAAAPEQVHELVPETVDRGPMPTNPWWNDNIFIISRAMIAPVIQRTTQSYFNITWNPVAAYFFYVFIFIEFSRMVLDRLNGFSIRFGSLDEKNCGRDRTPNASVNNLALGVVCESQQSGSKNIDFGRSCRPLLPAAYMFIRPLFTFLLAYDKTQQPLDIIRWSYPLRLMAWQLTLDYLFYCYHRLTHEVDGLWWVHKHHHSTRHPTAILSILAEDYQEVLEIFVLPFLTSLLWRQTFTEQWITLCYTLMVEMQGHSGVRMLWHHPTLFWLKYFNCGLVLEDHDLHHRMGRSGRNYGKQSRVWDRLFGTSTERIETYGMF</sequence>
<name>A0A2X0MWL5_9BASI</name>
<dbReference type="InterPro" id="IPR050307">
    <property type="entry name" value="Sterol_Desaturase_Related"/>
</dbReference>
<keyword evidence="9" id="KW-1185">Reference proteome</keyword>
<organism evidence="8 9">
    <name type="scientific">Microbotryum silenes-dioicae</name>
    <dbReference type="NCBI Taxonomy" id="796604"/>
    <lineage>
        <taxon>Eukaryota</taxon>
        <taxon>Fungi</taxon>
        <taxon>Dikarya</taxon>
        <taxon>Basidiomycota</taxon>
        <taxon>Pucciniomycotina</taxon>
        <taxon>Microbotryomycetes</taxon>
        <taxon>Microbotryales</taxon>
        <taxon>Microbotryaceae</taxon>
        <taxon>Microbotryum</taxon>
    </lineage>
</organism>
<dbReference type="Proteomes" id="UP000249464">
    <property type="component" value="Unassembled WGS sequence"/>
</dbReference>
<dbReference type="GO" id="GO:0005506">
    <property type="term" value="F:iron ion binding"/>
    <property type="evidence" value="ECO:0007669"/>
    <property type="project" value="InterPro"/>
</dbReference>
<evidence type="ECO:0000256" key="3">
    <source>
        <dbReference type="ARBA" id="ARBA00022989"/>
    </source>
</evidence>
<proteinExistence type="predicted"/>